<evidence type="ECO:0000313" key="2">
    <source>
        <dbReference type="EMBL" id="MCA5893314.1"/>
    </source>
</evidence>
<accession>A0ABS7ZHK5</accession>
<protein>
    <recommendedName>
        <fullName evidence="1">DUF3885 domain-containing protein</fullName>
    </recommendedName>
</protein>
<evidence type="ECO:0000259" key="1">
    <source>
        <dbReference type="Pfam" id="PF13021"/>
    </source>
</evidence>
<comment type="caution">
    <text evidence="2">The sequence shown here is derived from an EMBL/GenBank/DDBJ whole genome shotgun (WGS) entry which is preliminary data.</text>
</comment>
<dbReference type="InterPro" id="IPR024976">
    <property type="entry name" value="DUF3885"/>
</dbReference>
<proteinExistence type="predicted"/>
<sequence>MLTYGLHGGLARLGARCEEVAAGVLGFRMPVPERSLAWLTGTWDARWPGVQPKWLYAPYDGGADVILGTVERPDRLRRRHVAWHPDGI</sequence>
<dbReference type="Proteomes" id="UP001319870">
    <property type="component" value="Unassembled WGS sequence"/>
</dbReference>
<dbReference type="Pfam" id="PF13021">
    <property type="entry name" value="DUF3885"/>
    <property type="match status" value="1"/>
</dbReference>
<gene>
    <name evidence="2" type="ORF">LEP48_08070</name>
</gene>
<evidence type="ECO:0000313" key="3">
    <source>
        <dbReference type="Proteomes" id="UP001319870"/>
    </source>
</evidence>
<dbReference type="RefSeq" id="WP_225565071.1">
    <property type="nucleotide sequence ID" value="NZ_JAIXCQ010000004.1"/>
</dbReference>
<name>A0ABS7ZHK5_9MICO</name>
<organism evidence="2 3">
    <name type="scientific">Isoptericola luteus</name>
    <dbReference type="NCBI Taxonomy" id="2879484"/>
    <lineage>
        <taxon>Bacteria</taxon>
        <taxon>Bacillati</taxon>
        <taxon>Actinomycetota</taxon>
        <taxon>Actinomycetes</taxon>
        <taxon>Micrococcales</taxon>
        <taxon>Promicromonosporaceae</taxon>
        <taxon>Isoptericola</taxon>
    </lineage>
</organism>
<feature type="domain" description="DUF3885" evidence="1">
    <location>
        <begin position="51"/>
        <end position="85"/>
    </location>
</feature>
<keyword evidence="3" id="KW-1185">Reference proteome</keyword>
<dbReference type="EMBL" id="JAIXCQ010000004">
    <property type="protein sequence ID" value="MCA5893314.1"/>
    <property type="molecule type" value="Genomic_DNA"/>
</dbReference>
<reference evidence="2 3" key="1">
    <citation type="submission" date="2021-09" db="EMBL/GenBank/DDBJ databases">
        <title>Isoptericola luteus sp. nov., a novel bacterium isolated from Harbin, the capital city of Heilongjiang province.</title>
        <authorList>
            <person name="Li J."/>
        </authorList>
    </citation>
    <scope>NUCLEOTIDE SEQUENCE [LARGE SCALE GENOMIC DNA]</scope>
    <source>
        <strain evidence="2 3">NEAU-Y5</strain>
    </source>
</reference>